<evidence type="ECO:0000313" key="3">
    <source>
        <dbReference type="EMBL" id="QDU72887.1"/>
    </source>
</evidence>
<feature type="domain" description="AMP-binding enzyme C-terminal" evidence="2">
    <location>
        <begin position="413"/>
        <end position="488"/>
    </location>
</feature>
<organism evidence="3 4">
    <name type="scientific">Mucisphaera calidilacus</name>
    <dbReference type="NCBI Taxonomy" id="2527982"/>
    <lineage>
        <taxon>Bacteria</taxon>
        <taxon>Pseudomonadati</taxon>
        <taxon>Planctomycetota</taxon>
        <taxon>Phycisphaerae</taxon>
        <taxon>Phycisphaerales</taxon>
        <taxon>Phycisphaeraceae</taxon>
        <taxon>Mucisphaera</taxon>
    </lineage>
</organism>
<dbReference type="GO" id="GO:0004467">
    <property type="term" value="F:long-chain fatty acid-CoA ligase activity"/>
    <property type="evidence" value="ECO:0007669"/>
    <property type="project" value="UniProtKB-EC"/>
</dbReference>
<dbReference type="KEGG" id="mcad:Pan265_27630"/>
<dbReference type="PROSITE" id="PS00455">
    <property type="entry name" value="AMP_BINDING"/>
    <property type="match status" value="1"/>
</dbReference>
<dbReference type="EC" id="6.2.1.3" evidence="3"/>
<protein>
    <submittedName>
        <fullName evidence="3">Long-chain-fatty-acid--CoA ligase</fullName>
        <ecNumber evidence="3">6.2.1.3</ecNumber>
    </submittedName>
</protein>
<dbReference type="InterPro" id="IPR000873">
    <property type="entry name" value="AMP-dep_synth/lig_dom"/>
</dbReference>
<dbReference type="Pfam" id="PF00501">
    <property type="entry name" value="AMP-binding"/>
    <property type="match status" value="1"/>
</dbReference>
<dbReference type="Pfam" id="PF13193">
    <property type="entry name" value="AMP-binding_C"/>
    <property type="match status" value="1"/>
</dbReference>
<dbReference type="Gene3D" id="3.40.50.12780">
    <property type="entry name" value="N-terminal domain of ligase-like"/>
    <property type="match status" value="1"/>
</dbReference>
<dbReference type="InterPro" id="IPR050237">
    <property type="entry name" value="ATP-dep_AMP-bd_enzyme"/>
</dbReference>
<keyword evidence="4" id="KW-1185">Reference proteome</keyword>
<dbReference type="PANTHER" id="PTHR43767">
    <property type="entry name" value="LONG-CHAIN-FATTY-ACID--COA LIGASE"/>
    <property type="match status" value="1"/>
</dbReference>
<dbReference type="InterPro" id="IPR020845">
    <property type="entry name" value="AMP-binding_CS"/>
</dbReference>
<dbReference type="InterPro" id="IPR025110">
    <property type="entry name" value="AMP-bd_C"/>
</dbReference>
<dbReference type="PANTHER" id="PTHR43767:SF1">
    <property type="entry name" value="NONRIBOSOMAL PEPTIDE SYNTHASE PES1 (EUROFUNG)-RELATED"/>
    <property type="match status" value="1"/>
</dbReference>
<dbReference type="InterPro" id="IPR045851">
    <property type="entry name" value="AMP-bd_C_sf"/>
</dbReference>
<dbReference type="EMBL" id="CP036280">
    <property type="protein sequence ID" value="QDU72887.1"/>
    <property type="molecule type" value="Genomic_DNA"/>
</dbReference>
<reference evidence="3 4" key="1">
    <citation type="submission" date="2019-02" db="EMBL/GenBank/DDBJ databases">
        <title>Deep-cultivation of Planctomycetes and their phenomic and genomic characterization uncovers novel biology.</title>
        <authorList>
            <person name="Wiegand S."/>
            <person name="Jogler M."/>
            <person name="Boedeker C."/>
            <person name="Pinto D."/>
            <person name="Vollmers J."/>
            <person name="Rivas-Marin E."/>
            <person name="Kohn T."/>
            <person name="Peeters S.H."/>
            <person name="Heuer A."/>
            <person name="Rast P."/>
            <person name="Oberbeckmann S."/>
            <person name="Bunk B."/>
            <person name="Jeske O."/>
            <person name="Meyerdierks A."/>
            <person name="Storesund J.E."/>
            <person name="Kallscheuer N."/>
            <person name="Luecker S."/>
            <person name="Lage O.M."/>
            <person name="Pohl T."/>
            <person name="Merkel B.J."/>
            <person name="Hornburger P."/>
            <person name="Mueller R.-W."/>
            <person name="Bruemmer F."/>
            <person name="Labrenz M."/>
            <person name="Spormann A.M."/>
            <person name="Op den Camp H."/>
            <person name="Overmann J."/>
            <person name="Amann R."/>
            <person name="Jetten M.S.M."/>
            <person name="Mascher T."/>
            <person name="Medema M.H."/>
            <person name="Devos D.P."/>
            <person name="Kaster A.-K."/>
            <person name="Ovreas L."/>
            <person name="Rohde M."/>
            <person name="Galperin M.Y."/>
            <person name="Jogler C."/>
        </authorList>
    </citation>
    <scope>NUCLEOTIDE SEQUENCE [LARGE SCALE GENOMIC DNA]</scope>
    <source>
        <strain evidence="3 4">Pan265</strain>
    </source>
</reference>
<sequence>MTPLWPILLNCVRFPTRTAIVDDRGTWTYGKLGFAALALADVIRRQTDRQRVGIMLPTSGAFPAALLGCWLAGRTPVPLNYLLSRDDLHHVAKDSGIDAVITIDKMIDFIGGLENLPDTTRPVLLEQLNLRKIPELRWPSLPKTGEDALLLYTSGTSGKPKGVRLTHGNLSANVFDIIEFARDIDYGKVFLGVLPQFHSFGVTALTLWPLTRGVKVVYTARFNPKKVCELIHEHQASVFVAVPSMFGALLSLKEVPAEHYASLKFAVSGGEPLSRDLAESVTDRLNITMCEGYGLTETAPVTNCSLPGRNKLGSVGLPLPSVRNIIVDEESNILPPGQDGEILIAGPNVMAGYHNLPELTEEVITTIQTPDGQPLRAFRTGDIGQTDEEGYLYITGRKKEMLIIAGENVFPREIEEALNDHPSVRASAIIGRKDPKRGEVPIAFVEMEEGAEFDEAALRNHCRQRMAPFKVPREIHRLHELPRNPTGKILRRSLTEPLTD</sequence>
<feature type="domain" description="AMP-dependent synthetase/ligase" evidence="1">
    <location>
        <begin position="11"/>
        <end position="354"/>
    </location>
</feature>
<accession>A0A518C0Y2</accession>
<dbReference type="AlphaFoldDB" id="A0A518C0Y2"/>
<dbReference type="Gene3D" id="3.30.300.30">
    <property type="match status" value="1"/>
</dbReference>
<name>A0A518C0Y2_9BACT</name>
<dbReference type="RefSeq" id="WP_145447037.1">
    <property type="nucleotide sequence ID" value="NZ_CP036280.1"/>
</dbReference>
<evidence type="ECO:0000313" key="4">
    <source>
        <dbReference type="Proteomes" id="UP000320386"/>
    </source>
</evidence>
<keyword evidence="3" id="KW-0436">Ligase</keyword>
<evidence type="ECO:0000259" key="1">
    <source>
        <dbReference type="Pfam" id="PF00501"/>
    </source>
</evidence>
<evidence type="ECO:0000259" key="2">
    <source>
        <dbReference type="Pfam" id="PF13193"/>
    </source>
</evidence>
<dbReference type="OrthoDB" id="9757771at2"/>
<gene>
    <name evidence="3" type="primary">lcfB</name>
    <name evidence="3" type="ORF">Pan265_27630</name>
</gene>
<proteinExistence type="predicted"/>
<dbReference type="Proteomes" id="UP000320386">
    <property type="component" value="Chromosome"/>
</dbReference>
<dbReference type="InterPro" id="IPR042099">
    <property type="entry name" value="ANL_N_sf"/>
</dbReference>
<dbReference type="SUPFAM" id="SSF56801">
    <property type="entry name" value="Acetyl-CoA synthetase-like"/>
    <property type="match status" value="1"/>
</dbReference>